<evidence type="ECO:0000313" key="1">
    <source>
        <dbReference type="EMBL" id="CAL1240610.1"/>
    </source>
</evidence>
<organism evidence="1 2">
    <name type="scientific">Candidatus Methylocalor cossyra</name>
    <dbReference type="NCBI Taxonomy" id="3108543"/>
    <lineage>
        <taxon>Bacteria</taxon>
        <taxon>Pseudomonadati</taxon>
        <taxon>Pseudomonadota</taxon>
        <taxon>Gammaproteobacteria</taxon>
        <taxon>Methylococcales</taxon>
        <taxon>Methylococcaceae</taxon>
        <taxon>Candidatus Methylocalor</taxon>
    </lineage>
</organism>
<protein>
    <submittedName>
        <fullName evidence="1">Uncharacterized protein</fullName>
    </submittedName>
</protein>
<name>A0ABM9NJ09_9GAMM</name>
<accession>A0ABM9NJ09</accession>
<reference evidence="1 2" key="1">
    <citation type="submission" date="2024-04" db="EMBL/GenBank/DDBJ databases">
        <authorList>
            <person name="Cremers G."/>
        </authorList>
    </citation>
    <scope>NUCLEOTIDE SEQUENCE [LARGE SCALE GENOMIC DNA]</scope>
    <source>
        <strain evidence="1">MeCH1-AG</strain>
    </source>
</reference>
<gene>
    <name evidence="1" type="ORF">MECH1_V1_1834</name>
</gene>
<dbReference type="EMBL" id="OZ026884">
    <property type="protein sequence ID" value="CAL1240610.1"/>
    <property type="molecule type" value="Genomic_DNA"/>
</dbReference>
<proteinExistence type="predicted"/>
<keyword evidence="2" id="KW-1185">Reference proteome</keyword>
<evidence type="ECO:0000313" key="2">
    <source>
        <dbReference type="Proteomes" id="UP001497493"/>
    </source>
</evidence>
<dbReference type="RefSeq" id="WP_348757201.1">
    <property type="nucleotide sequence ID" value="NZ_OZ026884.1"/>
</dbReference>
<sequence length="52" mass="5988">MILAREKPSEWRLFTNERVTTLEETDRRVSAALAHGHFFFRIVKGGCRVAAL</sequence>
<dbReference type="Proteomes" id="UP001497493">
    <property type="component" value="Chromosome"/>
</dbReference>